<evidence type="ECO:0000256" key="5">
    <source>
        <dbReference type="ARBA" id="ARBA00023015"/>
    </source>
</evidence>
<keyword evidence="4" id="KW-0862">Zinc</keyword>
<keyword evidence="2" id="KW-0479">Metal-binding</keyword>
<evidence type="ECO:0000256" key="4">
    <source>
        <dbReference type="ARBA" id="ARBA00022833"/>
    </source>
</evidence>
<evidence type="ECO:0000256" key="7">
    <source>
        <dbReference type="ARBA" id="ARBA00023242"/>
    </source>
</evidence>
<accession>A0A6A5WC64</accession>
<organism evidence="12 13">
    <name type="scientific">Amniculicola lignicola CBS 123094</name>
    <dbReference type="NCBI Taxonomy" id="1392246"/>
    <lineage>
        <taxon>Eukaryota</taxon>
        <taxon>Fungi</taxon>
        <taxon>Dikarya</taxon>
        <taxon>Ascomycota</taxon>
        <taxon>Pezizomycotina</taxon>
        <taxon>Dothideomycetes</taxon>
        <taxon>Pleosporomycetidae</taxon>
        <taxon>Pleosporales</taxon>
        <taxon>Amniculicolaceae</taxon>
        <taxon>Amniculicola</taxon>
    </lineage>
</organism>
<dbReference type="AlphaFoldDB" id="A0A6A5WC64"/>
<dbReference type="InterPro" id="IPR051061">
    <property type="entry name" value="Zinc_finger_trans_reg"/>
</dbReference>
<dbReference type="EMBL" id="ML977601">
    <property type="protein sequence ID" value="KAF1998718.1"/>
    <property type="molecule type" value="Genomic_DNA"/>
</dbReference>
<keyword evidence="13" id="KW-1185">Reference proteome</keyword>
<dbReference type="InterPro" id="IPR013087">
    <property type="entry name" value="Znf_C2H2_type"/>
</dbReference>
<feature type="region of interest" description="Disordered" evidence="9">
    <location>
        <begin position="170"/>
        <end position="189"/>
    </location>
</feature>
<feature type="domain" description="C2H2-type" evidence="11">
    <location>
        <begin position="222"/>
        <end position="249"/>
    </location>
</feature>
<dbReference type="PROSITE" id="PS00028">
    <property type="entry name" value="ZINC_FINGER_C2H2_1"/>
    <property type="match status" value="2"/>
</dbReference>
<reference evidence="12" key="1">
    <citation type="journal article" date="2020" name="Stud. Mycol.">
        <title>101 Dothideomycetes genomes: a test case for predicting lifestyles and emergence of pathogens.</title>
        <authorList>
            <person name="Haridas S."/>
            <person name="Albert R."/>
            <person name="Binder M."/>
            <person name="Bloem J."/>
            <person name="Labutti K."/>
            <person name="Salamov A."/>
            <person name="Andreopoulos B."/>
            <person name="Baker S."/>
            <person name="Barry K."/>
            <person name="Bills G."/>
            <person name="Bluhm B."/>
            <person name="Cannon C."/>
            <person name="Castanera R."/>
            <person name="Culley D."/>
            <person name="Daum C."/>
            <person name="Ezra D."/>
            <person name="Gonzalez J."/>
            <person name="Henrissat B."/>
            <person name="Kuo A."/>
            <person name="Liang C."/>
            <person name="Lipzen A."/>
            <person name="Lutzoni F."/>
            <person name="Magnuson J."/>
            <person name="Mondo S."/>
            <person name="Nolan M."/>
            <person name="Ohm R."/>
            <person name="Pangilinan J."/>
            <person name="Park H.-J."/>
            <person name="Ramirez L."/>
            <person name="Alfaro M."/>
            <person name="Sun H."/>
            <person name="Tritt A."/>
            <person name="Yoshinaga Y."/>
            <person name="Zwiers L.-H."/>
            <person name="Turgeon B."/>
            <person name="Goodwin S."/>
            <person name="Spatafora J."/>
            <person name="Crous P."/>
            <person name="Grigoriev I."/>
        </authorList>
    </citation>
    <scope>NUCLEOTIDE SEQUENCE</scope>
    <source>
        <strain evidence="12">CBS 123094</strain>
    </source>
</reference>
<dbReference type="GO" id="GO:0006357">
    <property type="term" value="P:regulation of transcription by RNA polymerase II"/>
    <property type="evidence" value="ECO:0007669"/>
    <property type="project" value="TreeGrafter"/>
</dbReference>
<dbReference type="SMART" id="SM00355">
    <property type="entry name" value="ZnF_C2H2"/>
    <property type="match status" value="3"/>
</dbReference>
<dbReference type="Proteomes" id="UP000799779">
    <property type="component" value="Unassembled WGS sequence"/>
</dbReference>
<dbReference type="PANTHER" id="PTHR46179">
    <property type="entry name" value="ZINC FINGER PROTEIN"/>
    <property type="match status" value="1"/>
</dbReference>
<keyword evidence="7" id="KW-0539">Nucleus</keyword>
<gene>
    <name evidence="12" type="ORF">P154DRAFT_243169</name>
</gene>
<evidence type="ECO:0000256" key="9">
    <source>
        <dbReference type="SAM" id="MobiDB-lite"/>
    </source>
</evidence>
<evidence type="ECO:0000256" key="1">
    <source>
        <dbReference type="ARBA" id="ARBA00004123"/>
    </source>
</evidence>
<evidence type="ECO:0000259" key="11">
    <source>
        <dbReference type="PROSITE" id="PS50157"/>
    </source>
</evidence>
<proteinExistence type="predicted"/>
<keyword evidence="3 8" id="KW-0863">Zinc-finger</keyword>
<evidence type="ECO:0000256" key="8">
    <source>
        <dbReference type="PROSITE-ProRule" id="PRU00042"/>
    </source>
</evidence>
<evidence type="ECO:0000256" key="10">
    <source>
        <dbReference type="SAM" id="SignalP"/>
    </source>
</evidence>
<evidence type="ECO:0000256" key="3">
    <source>
        <dbReference type="ARBA" id="ARBA00022771"/>
    </source>
</evidence>
<keyword evidence="6" id="KW-0804">Transcription</keyword>
<sequence>MYSFLLLALLLTLILEPAVATSPVLDPTLPAAPMAHFYADPEGILAAVCELCSITLEFCTCTHALVGAIRPASAAMLTRPQAPPVRQPTFTPSTFLDHPEWSRVMGDSLPVLDASPEPEFELQPDGYFADTYNQPLSMPYLHQFNENATTVQPSTVQEFVEDIYTPGDRLLSGDAGRGPHRRQAPRPGGFPCDAVNCAKKFNRSCDLKRHQKTHQPRAERPHKCSICSEGFLYPKDRNRHQRTHEASAPKNILYCEEPDCTNIDGFSRRDNLLRHRRKQHPHLCPS</sequence>
<evidence type="ECO:0000313" key="12">
    <source>
        <dbReference type="EMBL" id="KAF1998718.1"/>
    </source>
</evidence>
<evidence type="ECO:0000256" key="2">
    <source>
        <dbReference type="ARBA" id="ARBA00022723"/>
    </source>
</evidence>
<dbReference type="GO" id="GO:0005634">
    <property type="term" value="C:nucleus"/>
    <property type="evidence" value="ECO:0007669"/>
    <property type="project" value="UniProtKB-SubCell"/>
</dbReference>
<keyword evidence="10" id="KW-0732">Signal</keyword>
<dbReference type="Pfam" id="PF00096">
    <property type="entry name" value="zf-C2H2"/>
    <property type="match status" value="1"/>
</dbReference>
<protein>
    <recommendedName>
        <fullName evidence="11">C2H2-type domain-containing protein</fullName>
    </recommendedName>
</protein>
<evidence type="ECO:0000313" key="13">
    <source>
        <dbReference type="Proteomes" id="UP000799779"/>
    </source>
</evidence>
<dbReference type="SUPFAM" id="SSF57667">
    <property type="entry name" value="beta-beta-alpha zinc fingers"/>
    <property type="match status" value="1"/>
</dbReference>
<dbReference type="OrthoDB" id="8922241at2759"/>
<feature type="signal peptide" evidence="10">
    <location>
        <begin position="1"/>
        <end position="20"/>
    </location>
</feature>
<dbReference type="PANTHER" id="PTHR46179:SF13">
    <property type="entry name" value="C2H2-TYPE DOMAIN-CONTAINING PROTEIN"/>
    <property type="match status" value="1"/>
</dbReference>
<feature type="chain" id="PRO_5025575810" description="C2H2-type domain-containing protein" evidence="10">
    <location>
        <begin position="21"/>
        <end position="286"/>
    </location>
</feature>
<feature type="domain" description="C2H2-type" evidence="11">
    <location>
        <begin position="190"/>
        <end position="219"/>
    </location>
</feature>
<evidence type="ECO:0000256" key="6">
    <source>
        <dbReference type="ARBA" id="ARBA00023163"/>
    </source>
</evidence>
<dbReference type="InterPro" id="IPR036236">
    <property type="entry name" value="Znf_C2H2_sf"/>
</dbReference>
<dbReference type="GO" id="GO:0008270">
    <property type="term" value="F:zinc ion binding"/>
    <property type="evidence" value="ECO:0007669"/>
    <property type="project" value="UniProtKB-KW"/>
</dbReference>
<comment type="subcellular location">
    <subcellularLocation>
        <location evidence="1">Nucleus</location>
    </subcellularLocation>
</comment>
<name>A0A6A5WC64_9PLEO</name>
<keyword evidence="5" id="KW-0805">Transcription regulation</keyword>
<dbReference type="Gene3D" id="3.30.160.60">
    <property type="entry name" value="Classic Zinc Finger"/>
    <property type="match status" value="2"/>
</dbReference>
<dbReference type="PROSITE" id="PS50157">
    <property type="entry name" value="ZINC_FINGER_C2H2_2"/>
    <property type="match status" value="2"/>
</dbReference>